<dbReference type="CDD" id="cd01949">
    <property type="entry name" value="GGDEF"/>
    <property type="match status" value="1"/>
</dbReference>
<dbReference type="PANTHER" id="PTHR46663">
    <property type="entry name" value="DIGUANYLATE CYCLASE DGCT-RELATED"/>
    <property type="match status" value="1"/>
</dbReference>
<dbReference type="Proteomes" id="UP000252631">
    <property type="component" value="Unassembled WGS sequence"/>
</dbReference>
<dbReference type="EMBL" id="UFQQ01000012">
    <property type="protein sequence ID" value="SSW91450.1"/>
    <property type="molecule type" value="Genomic_DNA"/>
</dbReference>
<dbReference type="OrthoDB" id="9812260at2"/>
<dbReference type="NCBIfam" id="TIGR00254">
    <property type="entry name" value="GGDEF"/>
    <property type="match status" value="1"/>
</dbReference>
<dbReference type="InterPro" id="IPR052163">
    <property type="entry name" value="DGC-Regulatory_Protein"/>
</dbReference>
<dbReference type="Pfam" id="PF00990">
    <property type="entry name" value="GGDEF"/>
    <property type="match status" value="1"/>
</dbReference>
<evidence type="ECO:0000313" key="5">
    <source>
        <dbReference type="Proteomes" id="UP000252631"/>
    </source>
</evidence>
<reference evidence="3 6" key="2">
    <citation type="submission" date="2018-07" db="EMBL/GenBank/DDBJ databases">
        <title>Genomic Encyclopedia of Archaeal and Bacterial Type Strains, Phase II (KMG-II): from individual species to whole genera.</title>
        <authorList>
            <person name="Goeker M."/>
        </authorList>
    </citation>
    <scope>NUCLEOTIDE SEQUENCE [LARGE SCALE GENOMIC DNA]</scope>
    <source>
        <strain evidence="3 6">JA575</strain>
    </source>
</reference>
<feature type="domain" description="GGDEF" evidence="2">
    <location>
        <begin position="263"/>
        <end position="396"/>
    </location>
</feature>
<feature type="transmembrane region" description="Helical" evidence="1">
    <location>
        <begin position="55"/>
        <end position="73"/>
    </location>
</feature>
<evidence type="ECO:0000313" key="6">
    <source>
        <dbReference type="Proteomes" id="UP000256343"/>
    </source>
</evidence>
<dbReference type="FunFam" id="3.30.70.270:FF:000001">
    <property type="entry name" value="Diguanylate cyclase domain protein"/>
    <property type="match status" value="1"/>
</dbReference>
<dbReference type="RefSeq" id="WP_114358488.1">
    <property type="nucleotide sequence ID" value="NZ_QRDT01000012.1"/>
</dbReference>
<dbReference type="AlphaFoldDB" id="A0A336JPC7"/>
<accession>A0A336JPC7</accession>
<keyword evidence="1" id="KW-0472">Membrane</keyword>
<dbReference type="PROSITE" id="PS50887">
    <property type="entry name" value="GGDEF"/>
    <property type="match status" value="1"/>
</dbReference>
<reference evidence="4 5" key="1">
    <citation type="submission" date="2017-08" db="EMBL/GenBank/DDBJ databases">
        <authorList>
            <person name="de Groot N.N."/>
        </authorList>
    </citation>
    <scope>NUCLEOTIDE SEQUENCE [LARGE SCALE GENOMIC DNA]</scope>
    <source>
        <strain evidence="4 5">JA575</strain>
    </source>
</reference>
<feature type="transmembrane region" description="Helical" evidence="1">
    <location>
        <begin position="79"/>
        <end position="96"/>
    </location>
</feature>
<feature type="transmembrane region" description="Helical" evidence="1">
    <location>
        <begin position="166"/>
        <end position="184"/>
    </location>
</feature>
<evidence type="ECO:0000259" key="2">
    <source>
        <dbReference type="PROSITE" id="PS50887"/>
    </source>
</evidence>
<gene>
    <name evidence="3" type="ORF">BJ125_11232</name>
    <name evidence="4" type="ORF">SAMN05892882_11232</name>
</gene>
<keyword evidence="1" id="KW-0812">Transmembrane</keyword>
<dbReference type="PANTHER" id="PTHR46663:SF2">
    <property type="entry name" value="GGDEF DOMAIN-CONTAINING PROTEIN"/>
    <property type="match status" value="1"/>
</dbReference>
<feature type="transmembrane region" description="Helical" evidence="1">
    <location>
        <begin position="190"/>
        <end position="209"/>
    </location>
</feature>
<dbReference type="EMBL" id="QRDT01000012">
    <property type="protein sequence ID" value="RED32555.1"/>
    <property type="molecule type" value="Genomic_DNA"/>
</dbReference>
<dbReference type="InterPro" id="IPR000160">
    <property type="entry name" value="GGDEF_dom"/>
</dbReference>
<dbReference type="InterPro" id="IPR043128">
    <property type="entry name" value="Rev_trsase/Diguanyl_cyclase"/>
</dbReference>
<dbReference type="SMART" id="SM00267">
    <property type="entry name" value="GGDEF"/>
    <property type="match status" value="1"/>
</dbReference>
<evidence type="ECO:0000313" key="4">
    <source>
        <dbReference type="EMBL" id="SSW91450.1"/>
    </source>
</evidence>
<keyword evidence="6" id="KW-1185">Reference proteome</keyword>
<feature type="transmembrane region" description="Helical" evidence="1">
    <location>
        <begin position="141"/>
        <end position="159"/>
    </location>
</feature>
<organism evidence="4 5">
    <name type="scientific">Rhodopseudomonas pentothenatexigens</name>
    <dbReference type="NCBI Taxonomy" id="999699"/>
    <lineage>
        <taxon>Bacteria</taxon>
        <taxon>Pseudomonadati</taxon>
        <taxon>Pseudomonadota</taxon>
        <taxon>Alphaproteobacteria</taxon>
        <taxon>Hyphomicrobiales</taxon>
        <taxon>Nitrobacteraceae</taxon>
        <taxon>Rhodopseudomonas</taxon>
    </lineage>
</organism>
<dbReference type="GO" id="GO:0003824">
    <property type="term" value="F:catalytic activity"/>
    <property type="evidence" value="ECO:0007669"/>
    <property type="project" value="UniProtKB-ARBA"/>
</dbReference>
<dbReference type="Gene3D" id="3.30.70.270">
    <property type="match status" value="1"/>
</dbReference>
<feature type="transmembrane region" description="Helical" evidence="1">
    <location>
        <begin position="116"/>
        <end position="135"/>
    </location>
</feature>
<dbReference type="SUPFAM" id="SSF55073">
    <property type="entry name" value="Nucleotide cyclase"/>
    <property type="match status" value="1"/>
</dbReference>
<keyword evidence="1" id="KW-1133">Transmembrane helix</keyword>
<dbReference type="Proteomes" id="UP000256343">
    <property type="component" value="Unassembled WGS sequence"/>
</dbReference>
<dbReference type="InterPro" id="IPR029787">
    <property type="entry name" value="Nucleotide_cyclase"/>
</dbReference>
<proteinExistence type="predicted"/>
<protein>
    <submittedName>
        <fullName evidence="4">Diguanylate cyclase</fullName>
    </submittedName>
</protein>
<evidence type="ECO:0000256" key="1">
    <source>
        <dbReference type="SAM" id="Phobius"/>
    </source>
</evidence>
<name>A0A336JPC7_9BRAD</name>
<evidence type="ECO:0000313" key="3">
    <source>
        <dbReference type="EMBL" id="RED32555.1"/>
    </source>
</evidence>
<sequence>MQSSPSRSIVRADGTECRSPIWSVRMMDWLISGPQPQPAPIVRRLLLHTQTKKRTLLLAILSTTLMTAVAAAITGAAWAYIWLAVEIAFGVARYAALASLRRDEAAGRRGNAIRPLYIGLCWGCSYAIGCGICVLSGEAPLILLAGIVIAGLSGGISSRNAGTPRYGITLIYILGTPYTWAMIFSPIPHMYLIGLLVPIWGFGVAYILIENYEVLLNLFLSERENRWLANHDPLTGLPNRVMKRRQFEQLLRGSTDDADAGYRPLTTLCLDLDGFKDANDRYGHAAGDAVLVQVAARLRNSVREQDLIFRTGGDEFVILLPGTSVSEADAVAGRIIAAIDRPFDLEQHGRLRIGVSIGSATFPRDGLTVDDLLRSADSAMYEAKRRGKGVFVARDEVESVPLVPGAAPDQQVVPPPALNCNLPEQSVGDLPRQAKSV</sequence>